<proteinExistence type="predicted"/>
<feature type="chain" id="PRO_5018629853" description="Lipoprotein" evidence="1">
    <location>
        <begin position="32"/>
        <end position="148"/>
    </location>
</feature>
<dbReference type="PROSITE" id="PS51257">
    <property type="entry name" value="PROKAR_LIPOPROTEIN"/>
    <property type="match status" value="1"/>
</dbReference>
<feature type="signal peptide" evidence="1">
    <location>
        <begin position="1"/>
        <end position="31"/>
    </location>
</feature>
<protein>
    <recommendedName>
        <fullName evidence="4">Lipoprotein</fullName>
    </recommendedName>
</protein>
<evidence type="ECO:0000313" key="3">
    <source>
        <dbReference type="Proteomes" id="UP000277191"/>
    </source>
</evidence>
<keyword evidence="1" id="KW-0732">Signal</keyword>
<organism evidence="2 3">
    <name type="scientific">Burkholderia cenocepacia</name>
    <dbReference type="NCBI Taxonomy" id="95486"/>
    <lineage>
        <taxon>Bacteria</taxon>
        <taxon>Pseudomonadati</taxon>
        <taxon>Pseudomonadota</taxon>
        <taxon>Betaproteobacteria</taxon>
        <taxon>Burkholderiales</taxon>
        <taxon>Burkholderiaceae</taxon>
        <taxon>Burkholderia</taxon>
        <taxon>Burkholderia cepacia complex</taxon>
    </lineage>
</organism>
<evidence type="ECO:0000256" key="1">
    <source>
        <dbReference type="SAM" id="SignalP"/>
    </source>
</evidence>
<gene>
    <name evidence="2" type="ORF">D5R55_03195</name>
</gene>
<dbReference type="Proteomes" id="UP000277191">
    <property type="component" value="Chromosome 1"/>
</dbReference>
<reference evidence="2 3" key="1">
    <citation type="submission" date="2018-12" db="EMBL/GenBank/DDBJ databases">
        <title>Cadmium resistance mechanism in endophytic bacteria Burkholderia cenocepacia YG-3.</title>
        <authorList>
            <person name="Zhang X."/>
            <person name="Wang X."/>
            <person name="Zhu Y."/>
        </authorList>
    </citation>
    <scope>NUCLEOTIDE SEQUENCE [LARGE SCALE GENOMIC DNA]</scope>
    <source>
        <strain evidence="2 3">YG-3</strain>
    </source>
</reference>
<name>A0A3Q9F5Z0_9BURK</name>
<sequence>MNISTRSPSHVCRTLAAVIVSTLLACGCASGASGARSLSKPFPRGAQDPRAPHPGSISVKYAWNGSTQTWKAAELPESFVFRCSDADGHAVARDQAAWCIPVVEIETVSVDQAGRPVEPKVAYSMTSSVYGPGHTFVERVTSGLSSKP</sequence>
<evidence type="ECO:0008006" key="4">
    <source>
        <dbReference type="Google" id="ProtNLM"/>
    </source>
</evidence>
<evidence type="ECO:0000313" key="2">
    <source>
        <dbReference type="EMBL" id="AZQ50087.1"/>
    </source>
</evidence>
<dbReference type="EMBL" id="CP034545">
    <property type="protein sequence ID" value="AZQ50087.1"/>
    <property type="molecule type" value="Genomic_DNA"/>
</dbReference>
<accession>A0A3Q9F5Z0</accession>
<dbReference type="AlphaFoldDB" id="A0A3Q9F5Z0"/>